<gene>
    <name evidence="3" type="ORF">WJX75_002818</name>
</gene>
<organism evidence="3 4">
    <name type="scientific">Coccomyxa subellipsoidea</name>
    <dbReference type="NCBI Taxonomy" id="248742"/>
    <lineage>
        <taxon>Eukaryota</taxon>
        <taxon>Viridiplantae</taxon>
        <taxon>Chlorophyta</taxon>
        <taxon>core chlorophytes</taxon>
        <taxon>Trebouxiophyceae</taxon>
        <taxon>Trebouxiophyceae incertae sedis</taxon>
        <taxon>Coccomyxaceae</taxon>
        <taxon>Coccomyxa</taxon>
    </lineage>
</organism>
<evidence type="ECO:0000313" key="3">
    <source>
        <dbReference type="EMBL" id="KAK9905601.1"/>
    </source>
</evidence>
<keyword evidence="4" id="KW-1185">Reference proteome</keyword>
<dbReference type="PANTHER" id="PTHR19375">
    <property type="entry name" value="HEAT SHOCK PROTEIN 70KDA"/>
    <property type="match status" value="1"/>
</dbReference>
<dbReference type="Gene3D" id="2.60.34.10">
    <property type="entry name" value="Substrate Binding Domain Of DNAk, Chain A, domain 1"/>
    <property type="match status" value="1"/>
</dbReference>
<dbReference type="EMBL" id="JALJOT010000011">
    <property type="protein sequence ID" value="KAK9905601.1"/>
    <property type="molecule type" value="Genomic_DNA"/>
</dbReference>
<dbReference type="SUPFAM" id="SSF100920">
    <property type="entry name" value="Heat shock protein 70kD (HSP70), peptide-binding domain"/>
    <property type="match status" value="1"/>
</dbReference>
<evidence type="ECO:0000256" key="2">
    <source>
        <dbReference type="ARBA" id="ARBA00022840"/>
    </source>
</evidence>
<name>A0ABR2YHQ3_9CHLO</name>
<evidence type="ECO:0000256" key="1">
    <source>
        <dbReference type="ARBA" id="ARBA00022741"/>
    </source>
</evidence>
<keyword evidence="2" id="KW-0067">ATP-binding</keyword>
<keyword evidence="1" id="KW-0547">Nucleotide-binding</keyword>
<comment type="caution">
    <text evidence="3">The sequence shown here is derived from an EMBL/GenBank/DDBJ whole genome shotgun (WGS) entry which is preliminary data.</text>
</comment>
<proteinExistence type="predicted"/>
<dbReference type="InterPro" id="IPR013126">
    <property type="entry name" value="Hsp_70_fam"/>
</dbReference>
<dbReference type="Pfam" id="PF00012">
    <property type="entry name" value="HSP70"/>
    <property type="match status" value="1"/>
</dbReference>
<evidence type="ECO:0000313" key="4">
    <source>
        <dbReference type="Proteomes" id="UP001491310"/>
    </source>
</evidence>
<accession>A0ABR2YHQ3</accession>
<reference evidence="3 4" key="1">
    <citation type="journal article" date="2024" name="Nat. Commun.">
        <title>Phylogenomics reveals the evolutionary origins of lichenization in chlorophyte algae.</title>
        <authorList>
            <person name="Puginier C."/>
            <person name="Libourel C."/>
            <person name="Otte J."/>
            <person name="Skaloud P."/>
            <person name="Haon M."/>
            <person name="Grisel S."/>
            <person name="Petersen M."/>
            <person name="Berrin J.G."/>
            <person name="Delaux P.M."/>
            <person name="Dal Grande F."/>
            <person name="Keller J."/>
        </authorList>
    </citation>
    <scope>NUCLEOTIDE SEQUENCE [LARGE SCALE GENOMIC DNA]</scope>
    <source>
        <strain evidence="3 4">SAG 216-7</strain>
    </source>
</reference>
<sequence length="344" mass="37678">MAAAIGPRYLSAMELIVASSAHEDYHPRAVQLYGQHKRFDATTTSKEVYKEWELPKRPPPLPHPPRTLLPFAATSAYHDSFPAHSAQPVYRLEAVTYKGSGVKFDGESMYHSSYPAFPIEPKPRPPPAVAAKNPARFDGTTTNGETYKAHTIAPHQVSVNAYVYTPTPLGDGTTEKQEAYKAWVLPKRPPRVVPPMRPTLPFEGTTTSRGEFKGWQLPATRGSLGIATAGDKMHVLIPAQAHAPCSVKQVFTTVHPGQRDVSLMLYQGESQVASRNKQLGQFHLVGLPEAPLGVPQIEVTFHLSADNIFTAEARELDSGRHHLWQENNGAMVAGDINAADLLQA</sequence>
<dbReference type="Proteomes" id="UP001491310">
    <property type="component" value="Unassembled WGS sequence"/>
</dbReference>
<protein>
    <submittedName>
        <fullName evidence="3">Uncharacterized protein</fullName>
    </submittedName>
</protein>
<dbReference type="InterPro" id="IPR029047">
    <property type="entry name" value="HSP70_peptide-bd_sf"/>
</dbReference>